<reference evidence="2 3" key="1">
    <citation type="submission" date="2018-11" db="EMBL/GenBank/DDBJ databases">
        <authorList>
            <person name="Li F."/>
        </authorList>
    </citation>
    <scope>NUCLEOTIDE SEQUENCE [LARGE SCALE GENOMIC DNA]</scope>
    <source>
        <strain evidence="2 3">Gsoil 818</strain>
    </source>
</reference>
<accession>A0A3N0GFB4</accession>
<evidence type="ECO:0008006" key="4">
    <source>
        <dbReference type="Google" id="ProtNLM"/>
    </source>
</evidence>
<evidence type="ECO:0000313" key="3">
    <source>
        <dbReference type="Proteomes" id="UP000279994"/>
    </source>
</evidence>
<protein>
    <recommendedName>
        <fullName evidence="4">DUF3068 domain-containing protein</fullName>
    </recommendedName>
</protein>
<keyword evidence="1" id="KW-0732">Signal</keyword>
<name>A0A3N0GFB4_9ACTN</name>
<feature type="signal peptide" evidence="1">
    <location>
        <begin position="1"/>
        <end position="22"/>
    </location>
</feature>
<evidence type="ECO:0000256" key="1">
    <source>
        <dbReference type="SAM" id="SignalP"/>
    </source>
</evidence>
<organism evidence="2 3">
    <name type="scientific">Nocardioides pocheonensis</name>
    <dbReference type="NCBI Taxonomy" id="661485"/>
    <lineage>
        <taxon>Bacteria</taxon>
        <taxon>Bacillati</taxon>
        <taxon>Actinomycetota</taxon>
        <taxon>Actinomycetes</taxon>
        <taxon>Propionibacteriales</taxon>
        <taxon>Nocardioidaceae</taxon>
        <taxon>Nocardioides</taxon>
    </lineage>
</organism>
<proteinExistence type="predicted"/>
<gene>
    <name evidence="2" type="ORF">EFL26_23485</name>
</gene>
<dbReference type="RefSeq" id="WP_123225349.1">
    <property type="nucleotide sequence ID" value="NZ_RJSF01000049.1"/>
</dbReference>
<sequence length="250" mass="27228">MSTIRSTAGAAVAAIVATGVVAGAPVATGGPAGPASGTSAAASRGRTAQFDHPQENAYFPLRPGTVSHYRAREDGERFREVVTVTDRTKVILGVATTVVRDVMRRQDGTLAEKTHDWYAADDDGNVWYFGEQTATYDEHGHLESREGSWQAGVAGAVQGTIMPADPQPTDAHRQEYLRGHAEDQAWIVQRNATVRVPYGRLRQVVRTFEWSRLEPRVMSAKYYAPGLGIVREQDIAGGTETVELVSVRHR</sequence>
<keyword evidence="3" id="KW-1185">Reference proteome</keyword>
<dbReference type="OrthoDB" id="9151379at2"/>
<dbReference type="EMBL" id="RJSF01000049">
    <property type="protein sequence ID" value="RNM11111.1"/>
    <property type="molecule type" value="Genomic_DNA"/>
</dbReference>
<evidence type="ECO:0000313" key="2">
    <source>
        <dbReference type="EMBL" id="RNM11111.1"/>
    </source>
</evidence>
<feature type="chain" id="PRO_5038742423" description="DUF3068 domain-containing protein" evidence="1">
    <location>
        <begin position="23"/>
        <end position="250"/>
    </location>
</feature>
<dbReference type="Proteomes" id="UP000279994">
    <property type="component" value="Unassembled WGS sequence"/>
</dbReference>
<comment type="caution">
    <text evidence="2">The sequence shown here is derived from an EMBL/GenBank/DDBJ whole genome shotgun (WGS) entry which is preliminary data.</text>
</comment>
<dbReference type="AlphaFoldDB" id="A0A3N0GFB4"/>